<evidence type="ECO:0000256" key="8">
    <source>
        <dbReference type="ARBA" id="ARBA00022917"/>
    </source>
</evidence>
<name>A0A9P6AJT3_9AGAM</name>
<dbReference type="EC" id="6.1.1.10" evidence="3"/>
<comment type="caution">
    <text evidence="15">The sequence shown here is derived from an EMBL/GenBank/DDBJ whole genome shotgun (WGS) entry which is preliminary data.</text>
</comment>
<dbReference type="InterPro" id="IPR033911">
    <property type="entry name" value="MetRS_core"/>
</dbReference>
<dbReference type="AlphaFoldDB" id="A0A9P6AJT3"/>
<keyword evidence="8 12" id="KW-0648">Protein biosynthesis</keyword>
<keyword evidence="7 12" id="KW-0067">ATP-binding</keyword>
<evidence type="ECO:0000256" key="6">
    <source>
        <dbReference type="ARBA" id="ARBA00022741"/>
    </source>
</evidence>
<dbReference type="GO" id="GO:0005829">
    <property type="term" value="C:cytosol"/>
    <property type="evidence" value="ECO:0007669"/>
    <property type="project" value="TreeGrafter"/>
</dbReference>
<dbReference type="EMBL" id="MU129089">
    <property type="protein sequence ID" value="KAF9507140.1"/>
    <property type="molecule type" value="Genomic_DNA"/>
</dbReference>
<dbReference type="SUPFAM" id="SSF57770">
    <property type="entry name" value="Methionyl-tRNA synthetase (MetRS), Zn-domain"/>
    <property type="match status" value="1"/>
</dbReference>
<feature type="domain" description="Methionyl/Leucyl tRNA synthetase" evidence="13">
    <location>
        <begin position="31"/>
        <end position="437"/>
    </location>
</feature>
<dbReference type="InterPro" id="IPR001412">
    <property type="entry name" value="aa-tRNA-synth_I_CS"/>
</dbReference>
<dbReference type="GO" id="GO:0004825">
    <property type="term" value="F:methionine-tRNA ligase activity"/>
    <property type="evidence" value="ECO:0007669"/>
    <property type="project" value="UniProtKB-EC"/>
</dbReference>
<proteinExistence type="inferred from homology"/>
<dbReference type="PANTHER" id="PTHR45765:SF1">
    <property type="entry name" value="METHIONINE--TRNA LIGASE, CYTOPLASMIC"/>
    <property type="match status" value="1"/>
</dbReference>
<dbReference type="GO" id="GO:0005524">
    <property type="term" value="F:ATP binding"/>
    <property type="evidence" value="ECO:0007669"/>
    <property type="project" value="UniProtKB-KW"/>
</dbReference>
<keyword evidence="9 12" id="KW-0030">Aminoacyl-tRNA synthetase</keyword>
<keyword evidence="4" id="KW-0963">Cytoplasm</keyword>
<gene>
    <name evidence="15" type="ORF">BS47DRAFT_1373955</name>
</gene>
<evidence type="ECO:0000259" key="13">
    <source>
        <dbReference type="Pfam" id="PF09334"/>
    </source>
</evidence>
<dbReference type="InterPro" id="IPR014758">
    <property type="entry name" value="Met-tRNA_synth"/>
</dbReference>
<keyword evidence="6 12" id="KW-0547">Nucleotide-binding</keyword>
<dbReference type="OrthoDB" id="5844513at2759"/>
<keyword evidence="16" id="KW-1185">Reference proteome</keyword>
<dbReference type="Gene3D" id="2.20.28.20">
    <property type="entry name" value="Methionyl-tRNA synthetase, Zn-domain"/>
    <property type="match status" value="1"/>
</dbReference>
<evidence type="ECO:0000256" key="4">
    <source>
        <dbReference type="ARBA" id="ARBA00022490"/>
    </source>
</evidence>
<keyword evidence="5 12" id="KW-0436">Ligase</keyword>
<evidence type="ECO:0000259" key="14">
    <source>
        <dbReference type="Pfam" id="PF19303"/>
    </source>
</evidence>
<dbReference type="Gene3D" id="3.40.50.620">
    <property type="entry name" value="HUPs"/>
    <property type="match status" value="1"/>
</dbReference>
<dbReference type="Pfam" id="PF19303">
    <property type="entry name" value="Anticodon_3"/>
    <property type="match status" value="1"/>
</dbReference>
<organism evidence="15 16">
    <name type="scientific">Hydnum rufescens UP504</name>
    <dbReference type="NCBI Taxonomy" id="1448309"/>
    <lineage>
        <taxon>Eukaryota</taxon>
        <taxon>Fungi</taxon>
        <taxon>Dikarya</taxon>
        <taxon>Basidiomycota</taxon>
        <taxon>Agaricomycotina</taxon>
        <taxon>Agaricomycetes</taxon>
        <taxon>Cantharellales</taxon>
        <taxon>Hydnaceae</taxon>
        <taxon>Hydnum</taxon>
    </lineage>
</organism>
<evidence type="ECO:0000256" key="3">
    <source>
        <dbReference type="ARBA" id="ARBA00012838"/>
    </source>
</evidence>
<dbReference type="Pfam" id="PF09334">
    <property type="entry name" value="tRNA-synt_1g"/>
    <property type="match status" value="1"/>
</dbReference>
<sequence>MATRIRSAEGLLMHIPRKGEIVLPVDGERNILISSALPYCNNVPHLGNIIGSTLSADVFARFVTLQISLGTRTRNRKTLYVCGTDEYGTATETQALKEGITPQELCDKYHVLHAETYKWFDIGFDYFGRTSTPQHTEICQESYIQLRENGLLERQVKPQTFCEGCNKYLADRFVEGICPNCGYNDARGDQCDSCSKTLDAVDLIDPRCLVNPTHKVITRPSTHMYVKLDAVQPKLETWIKQSWKNGNWAPNSVMNAEGEIIDSRVRSGLRPSPVTRDLAWGVQVPPLDERDEDGVRGKFDAPFGYPSITANYTSEWRRWWFNPKNVQLYQFMGKDNIYFHTVFWPCILIGDGRPWTTLHAVSGTEYLQYESGKFSKSRNIGVFGPSAKETGVPPAVWRYYLLASRPETGDTTFSWNDFIAANNNVLLNNFGNFVNRVTKFVSSKFDGVIPESGEEPGVFIETDVDKLDPTFLPELNGLLKEYINSMEVIKIRHSLQTVMAISARGTNTCNEPNSLTSSKLIPLFALGALIHPFLPSTSAEILVQLNAPPRTVPTELSNDILPGHVLGKPDYLFKKIDEKSADIWRAKFGGSQAAVAATAQVEDAKPPAKKETVAAKKKKPTESDEVIELEKQIQDQRDKVRRIKAGQAQEGDETFKEALSKLQRLKLKFAAALHLTRLILVNSDFKLS</sequence>
<evidence type="ECO:0000256" key="11">
    <source>
        <dbReference type="ARBA" id="ARBA00047364"/>
    </source>
</evidence>
<dbReference type="GO" id="GO:0006431">
    <property type="term" value="P:methionyl-tRNA aminoacylation"/>
    <property type="evidence" value="ECO:0007669"/>
    <property type="project" value="InterPro"/>
</dbReference>
<evidence type="ECO:0000256" key="2">
    <source>
        <dbReference type="ARBA" id="ARBA00005594"/>
    </source>
</evidence>
<dbReference type="InterPro" id="IPR041872">
    <property type="entry name" value="Anticodon_Met"/>
</dbReference>
<feature type="domain" description="Methionyl-tRNA synthetase anticodon-binding" evidence="14">
    <location>
        <begin position="519"/>
        <end position="592"/>
    </location>
</feature>
<dbReference type="PANTHER" id="PTHR45765">
    <property type="entry name" value="METHIONINE--TRNA LIGASE"/>
    <property type="match status" value="1"/>
</dbReference>
<dbReference type="InterPro" id="IPR015413">
    <property type="entry name" value="Methionyl/Leucyl_tRNA_Synth"/>
</dbReference>
<evidence type="ECO:0000313" key="15">
    <source>
        <dbReference type="EMBL" id="KAF9507140.1"/>
    </source>
</evidence>
<dbReference type="SUPFAM" id="SSF47323">
    <property type="entry name" value="Anticodon-binding domain of a subclass of class I aminoacyl-tRNA synthetases"/>
    <property type="match status" value="1"/>
</dbReference>
<evidence type="ECO:0000256" key="12">
    <source>
        <dbReference type="RuleBase" id="RU363039"/>
    </source>
</evidence>
<dbReference type="InterPro" id="IPR014729">
    <property type="entry name" value="Rossmann-like_a/b/a_fold"/>
</dbReference>
<dbReference type="InterPro" id="IPR009080">
    <property type="entry name" value="tRNAsynth_Ia_anticodon-bd"/>
</dbReference>
<dbReference type="InterPro" id="IPR029038">
    <property type="entry name" value="MetRS_Zn"/>
</dbReference>
<dbReference type="PRINTS" id="PR01041">
    <property type="entry name" value="TRNASYNTHMET"/>
</dbReference>
<dbReference type="NCBIfam" id="TIGR00398">
    <property type="entry name" value="metG"/>
    <property type="match status" value="1"/>
</dbReference>
<dbReference type="PROSITE" id="PS00178">
    <property type="entry name" value="AA_TRNA_LIGASE_I"/>
    <property type="match status" value="1"/>
</dbReference>
<reference evidence="15" key="1">
    <citation type="journal article" date="2020" name="Nat. Commun.">
        <title>Large-scale genome sequencing of mycorrhizal fungi provides insights into the early evolution of symbiotic traits.</title>
        <authorList>
            <person name="Miyauchi S."/>
            <person name="Kiss E."/>
            <person name="Kuo A."/>
            <person name="Drula E."/>
            <person name="Kohler A."/>
            <person name="Sanchez-Garcia M."/>
            <person name="Morin E."/>
            <person name="Andreopoulos B."/>
            <person name="Barry K.W."/>
            <person name="Bonito G."/>
            <person name="Buee M."/>
            <person name="Carver A."/>
            <person name="Chen C."/>
            <person name="Cichocki N."/>
            <person name="Clum A."/>
            <person name="Culley D."/>
            <person name="Crous P.W."/>
            <person name="Fauchery L."/>
            <person name="Girlanda M."/>
            <person name="Hayes R.D."/>
            <person name="Keri Z."/>
            <person name="LaButti K."/>
            <person name="Lipzen A."/>
            <person name="Lombard V."/>
            <person name="Magnuson J."/>
            <person name="Maillard F."/>
            <person name="Murat C."/>
            <person name="Nolan M."/>
            <person name="Ohm R.A."/>
            <person name="Pangilinan J."/>
            <person name="Pereira M.F."/>
            <person name="Perotto S."/>
            <person name="Peter M."/>
            <person name="Pfister S."/>
            <person name="Riley R."/>
            <person name="Sitrit Y."/>
            <person name="Stielow J.B."/>
            <person name="Szollosi G."/>
            <person name="Zifcakova L."/>
            <person name="Stursova M."/>
            <person name="Spatafora J.W."/>
            <person name="Tedersoo L."/>
            <person name="Vaario L.M."/>
            <person name="Yamada A."/>
            <person name="Yan M."/>
            <person name="Wang P."/>
            <person name="Xu J."/>
            <person name="Bruns T."/>
            <person name="Baldrian P."/>
            <person name="Vilgalys R."/>
            <person name="Dunand C."/>
            <person name="Henrissat B."/>
            <person name="Grigoriev I.V."/>
            <person name="Hibbett D."/>
            <person name="Nagy L.G."/>
            <person name="Martin F.M."/>
        </authorList>
    </citation>
    <scope>NUCLEOTIDE SEQUENCE</scope>
    <source>
        <strain evidence="15">UP504</strain>
    </source>
</reference>
<dbReference type="Gene3D" id="1.10.730.10">
    <property type="entry name" value="Isoleucyl-tRNA Synthetase, Domain 1"/>
    <property type="match status" value="1"/>
</dbReference>
<evidence type="ECO:0000256" key="9">
    <source>
        <dbReference type="ARBA" id="ARBA00023146"/>
    </source>
</evidence>
<dbReference type="FunFam" id="2.20.28.20:FF:000001">
    <property type="entry name" value="Methionine--tRNA ligase"/>
    <property type="match status" value="1"/>
</dbReference>
<evidence type="ECO:0000256" key="10">
    <source>
        <dbReference type="ARBA" id="ARBA00030904"/>
    </source>
</evidence>
<comment type="subcellular location">
    <subcellularLocation>
        <location evidence="1">Cytoplasm</location>
    </subcellularLocation>
</comment>
<dbReference type="InterPro" id="IPR023458">
    <property type="entry name" value="Met-tRNA_ligase_1"/>
</dbReference>
<evidence type="ECO:0000256" key="7">
    <source>
        <dbReference type="ARBA" id="ARBA00022840"/>
    </source>
</evidence>
<dbReference type="Proteomes" id="UP000886523">
    <property type="component" value="Unassembled WGS sequence"/>
</dbReference>
<accession>A0A9P6AJT3</accession>
<comment type="catalytic activity">
    <reaction evidence="11">
        <text>tRNA(Met) + L-methionine + ATP = L-methionyl-tRNA(Met) + AMP + diphosphate</text>
        <dbReference type="Rhea" id="RHEA:13481"/>
        <dbReference type="Rhea" id="RHEA-COMP:9667"/>
        <dbReference type="Rhea" id="RHEA-COMP:9698"/>
        <dbReference type="ChEBI" id="CHEBI:30616"/>
        <dbReference type="ChEBI" id="CHEBI:33019"/>
        <dbReference type="ChEBI" id="CHEBI:57844"/>
        <dbReference type="ChEBI" id="CHEBI:78442"/>
        <dbReference type="ChEBI" id="CHEBI:78530"/>
        <dbReference type="ChEBI" id="CHEBI:456215"/>
        <dbReference type="EC" id="6.1.1.10"/>
    </reaction>
</comment>
<evidence type="ECO:0000313" key="16">
    <source>
        <dbReference type="Proteomes" id="UP000886523"/>
    </source>
</evidence>
<comment type="similarity">
    <text evidence="2 12">Belongs to the class-I aminoacyl-tRNA synthetase family.</text>
</comment>
<protein>
    <recommendedName>
        <fullName evidence="3">methionine--tRNA ligase</fullName>
        <ecNumber evidence="3">6.1.1.10</ecNumber>
    </recommendedName>
    <alternativeName>
        <fullName evidence="10">Methionyl-tRNA synthetase</fullName>
    </alternativeName>
</protein>
<evidence type="ECO:0000256" key="1">
    <source>
        <dbReference type="ARBA" id="ARBA00004496"/>
    </source>
</evidence>
<dbReference type="SUPFAM" id="SSF52374">
    <property type="entry name" value="Nucleotidylyl transferase"/>
    <property type="match status" value="1"/>
</dbReference>
<evidence type="ECO:0000256" key="5">
    <source>
        <dbReference type="ARBA" id="ARBA00022598"/>
    </source>
</evidence>
<dbReference type="GO" id="GO:0017101">
    <property type="term" value="C:aminoacyl-tRNA synthetase multienzyme complex"/>
    <property type="evidence" value="ECO:0007669"/>
    <property type="project" value="TreeGrafter"/>
</dbReference>